<dbReference type="InterPro" id="IPR014001">
    <property type="entry name" value="Helicase_ATP-bd"/>
</dbReference>
<dbReference type="InterPro" id="IPR044742">
    <property type="entry name" value="DEAD/DEAH_RhlB"/>
</dbReference>
<dbReference type="Pfam" id="PF00271">
    <property type="entry name" value="Helicase_C"/>
    <property type="match status" value="1"/>
</dbReference>
<sequence length="320" mass="36075">MAIQDQCIPHVLKGSDMIGIANTGEGKTAAFLVPLINKMIHHPAEKVLVVVPTRELALQIDEEFMGFSRGLGIYSVLLVGGVSINTQIERLRRKVRVVIGTPGRLKDLIERRELDLSEFHNLVLDEADRMLDMGFINDIKYLIARLPKERHTLFFSATFSREIEELARTLLKNPIRVSVKKQDTAKNVEQDIIRVRDKAEKFDKLCALLRQPHFGKVLLFGRTKHGVEKLSRALSQEGFRAASIHGNKSQPQRQRALKDFKDDRVQILVATDVAARGLDIPNVTHVINYEVPSSFDDYVHRIGRTGRAGKRGSALTFVEA</sequence>
<dbReference type="InterPro" id="IPR027417">
    <property type="entry name" value="P-loop_NTPase"/>
</dbReference>
<dbReference type="EMBL" id="MHLL01000039">
    <property type="protein sequence ID" value="OGZ08235.1"/>
    <property type="molecule type" value="Genomic_DNA"/>
</dbReference>
<gene>
    <name evidence="9" type="ORF">A3D65_02675</name>
</gene>
<dbReference type="InterPro" id="IPR050079">
    <property type="entry name" value="DEAD_box_RNA_helicase"/>
</dbReference>
<dbReference type="Proteomes" id="UP000177996">
    <property type="component" value="Unassembled WGS sequence"/>
</dbReference>
<organism evidence="9 10">
    <name type="scientific">Candidatus Lloydbacteria bacterium RIFCSPHIGHO2_02_FULL_50_13</name>
    <dbReference type="NCBI Taxonomy" id="1798661"/>
    <lineage>
        <taxon>Bacteria</taxon>
        <taxon>Candidatus Lloydiibacteriota</taxon>
    </lineage>
</organism>
<dbReference type="Gene3D" id="3.40.50.300">
    <property type="entry name" value="P-loop containing nucleotide triphosphate hydrolases"/>
    <property type="match status" value="2"/>
</dbReference>
<proteinExistence type="inferred from homology"/>
<dbReference type="GO" id="GO:0016787">
    <property type="term" value="F:hydrolase activity"/>
    <property type="evidence" value="ECO:0007669"/>
    <property type="project" value="UniProtKB-KW"/>
</dbReference>
<dbReference type="GO" id="GO:0003676">
    <property type="term" value="F:nucleic acid binding"/>
    <property type="evidence" value="ECO:0007669"/>
    <property type="project" value="InterPro"/>
</dbReference>
<reference evidence="9 10" key="1">
    <citation type="journal article" date="2016" name="Nat. Commun.">
        <title>Thousands of microbial genomes shed light on interconnected biogeochemical processes in an aquifer system.</title>
        <authorList>
            <person name="Anantharaman K."/>
            <person name="Brown C.T."/>
            <person name="Hug L.A."/>
            <person name="Sharon I."/>
            <person name="Castelle C.J."/>
            <person name="Probst A.J."/>
            <person name="Thomas B.C."/>
            <person name="Singh A."/>
            <person name="Wilkins M.J."/>
            <person name="Karaoz U."/>
            <person name="Brodie E.L."/>
            <person name="Williams K.H."/>
            <person name="Hubbard S.S."/>
            <person name="Banfield J.F."/>
        </authorList>
    </citation>
    <scope>NUCLEOTIDE SEQUENCE [LARGE SCALE GENOMIC DNA]</scope>
</reference>
<dbReference type="PANTHER" id="PTHR47959">
    <property type="entry name" value="ATP-DEPENDENT RNA HELICASE RHLE-RELATED"/>
    <property type="match status" value="1"/>
</dbReference>
<evidence type="ECO:0000256" key="2">
    <source>
        <dbReference type="ARBA" id="ARBA00022801"/>
    </source>
</evidence>
<keyword evidence="1 6" id="KW-0547">Nucleotide-binding</keyword>
<evidence type="ECO:0000259" key="7">
    <source>
        <dbReference type="PROSITE" id="PS51192"/>
    </source>
</evidence>
<dbReference type="SMART" id="SM00490">
    <property type="entry name" value="HELICc"/>
    <property type="match status" value="1"/>
</dbReference>
<dbReference type="Pfam" id="PF00270">
    <property type="entry name" value="DEAD"/>
    <property type="match status" value="1"/>
</dbReference>
<dbReference type="InterPro" id="IPR001650">
    <property type="entry name" value="Helicase_C-like"/>
</dbReference>
<protein>
    <recommendedName>
        <fullName evidence="11">RNA helicase</fullName>
    </recommendedName>
</protein>
<dbReference type="GO" id="GO:0003724">
    <property type="term" value="F:RNA helicase activity"/>
    <property type="evidence" value="ECO:0007669"/>
    <property type="project" value="TreeGrafter"/>
</dbReference>
<evidence type="ECO:0000256" key="3">
    <source>
        <dbReference type="ARBA" id="ARBA00022806"/>
    </source>
</evidence>
<dbReference type="PROSITE" id="PS51194">
    <property type="entry name" value="HELICASE_CTER"/>
    <property type="match status" value="1"/>
</dbReference>
<dbReference type="AlphaFoldDB" id="A0A1G2D3M9"/>
<keyword evidence="4 6" id="KW-0067">ATP-binding</keyword>
<dbReference type="SMART" id="SM00487">
    <property type="entry name" value="DEXDc"/>
    <property type="match status" value="1"/>
</dbReference>
<evidence type="ECO:0000256" key="4">
    <source>
        <dbReference type="ARBA" id="ARBA00022840"/>
    </source>
</evidence>
<evidence type="ECO:0000256" key="1">
    <source>
        <dbReference type="ARBA" id="ARBA00022741"/>
    </source>
</evidence>
<comment type="similarity">
    <text evidence="5 6">Belongs to the DEAD box helicase family.</text>
</comment>
<evidence type="ECO:0000313" key="9">
    <source>
        <dbReference type="EMBL" id="OGZ08235.1"/>
    </source>
</evidence>
<evidence type="ECO:0000256" key="5">
    <source>
        <dbReference type="ARBA" id="ARBA00038437"/>
    </source>
</evidence>
<comment type="caution">
    <text evidence="9">The sequence shown here is derived from an EMBL/GenBank/DDBJ whole genome shotgun (WGS) entry which is preliminary data.</text>
</comment>
<dbReference type="PROSITE" id="PS51192">
    <property type="entry name" value="HELICASE_ATP_BIND_1"/>
    <property type="match status" value="1"/>
</dbReference>
<dbReference type="PROSITE" id="PS00039">
    <property type="entry name" value="DEAD_ATP_HELICASE"/>
    <property type="match status" value="1"/>
</dbReference>
<feature type="domain" description="Helicase C-terminal" evidence="8">
    <location>
        <begin position="187"/>
        <end position="320"/>
    </location>
</feature>
<accession>A0A1G2D3M9</accession>
<dbReference type="InterPro" id="IPR000629">
    <property type="entry name" value="RNA-helicase_DEAD-box_CS"/>
</dbReference>
<dbReference type="GO" id="GO:0005829">
    <property type="term" value="C:cytosol"/>
    <property type="evidence" value="ECO:0007669"/>
    <property type="project" value="TreeGrafter"/>
</dbReference>
<keyword evidence="3 6" id="KW-0347">Helicase</keyword>
<name>A0A1G2D3M9_9BACT</name>
<dbReference type="PANTHER" id="PTHR47959:SF13">
    <property type="entry name" value="ATP-DEPENDENT RNA HELICASE RHLE"/>
    <property type="match status" value="1"/>
</dbReference>
<evidence type="ECO:0000259" key="8">
    <source>
        <dbReference type="PROSITE" id="PS51194"/>
    </source>
</evidence>
<dbReference type="CDD" id="cd00268">
    <property type="entry name" value="DEADc"/>
    <property type="match status" value="1"/>
</dbReference>
<evidence type="ECO:0008006" key="11">
    <source>
        <dbReference type="Google" id="ProtNLM"/>
    </source>
</evidence>
<keyword evidence="2 6" id="KW-0378">Hydrolase</keyword>
<feature type="domain" description="Helicase ATP-binding" evidence="7">
    <location>
        <begin position="8"/>
        <end position="177"/>
    </location>
</feature>
<evidence type="ECO:0000313" key="10">
    <source>
        <dbReference type="Proteomes" id="UP000177996"/>
    </source>
</evidence>
<dbReference type="SUPFAM" id="SSF52540">
    <property type="entry name" value="P-loop containing nucleoside triphosphate hydrolases"/>
    <property type="match status" value="1"/>
</dbReference>
<evidence type="ECO:0000256" key="6">
    <source>
        <dbReference type="RuleBase" id="RU000492"/>
    </source>
</evidence>
<dbReference type="STRING" id="1798661.A3D65_02675"/>
<dbReference type="InterPro" id="IPR011545">
    <property type="entry name" value="DEAD/DEAH_box_helicase_dom"/>
</dbReference>
<dbReference type="CDD" id="cd18787">
    <property type="entry name" value="SF2_C_DEAD"/>
    <property type="match status" value="1"/>
</dbReference>
<dbReference type="GO" id="GO:0005524">
    <property type="term" value="F:ATP binding"/>
    <property type="evidence" value="ECO:0007669"/>
    <property type="project" value="UniProtKB-KW"/>
</dbReference>